<evidence type="ECO:0000313" key="3">
    <source>
        <dbReference type="EMBL" id="PWW25225.1"/>
    </source>
</evidence>
<dbReference type="RefSeq" id="WP_110007225.1">
    <property type="nucleotide sequence ID" value="NZ_QGTX01000001.1"/>
</dbReference>
<evidence type="ECO:0000259" key="2">
    <source>
        <dbReference type="Pfam" id="PF01425"/>
    </source>
</evidence>
<organism evidence="3 4">
    <name type="scientific">Geodermatophilus normandii</name>
    <dbReference type="NCBI Taxonomy" id="1137989"/>
    <lineage>
        <taxon>Bacteria</taxon>
        <taxon>Bacillati</taxon>
        <taxon>Actinomycetota</taxon>
        <taxon>Actinomycetes</taxon>
        <taxon>Geodermatophilales</taxon>
        <taxon>Geodermatophilaceae</taxon>
        <taxon>Geodermatophilus</taxon>
    </lineage>
</organism>
<dbReference type="PANTHER" id="PTHR11895:SF7">
    <property type="entry name" value="GLUTAMYL-TRNA(GLN) AMIDOTRANSFERASE SUBUNIT A, MITOCHONDRIAL"/>
    <property type="match status" value="1"/>
</dbReference>
<dbReference type="OrthoDB" id="5175573at2"/>
<evidence type="ECO:0000256" key="1">
    <source>
        <dbReference type="ARBA" id="ARBA00009199"/>
    </source>
</evidence>
<dbReference type="InterPro" id="IPR036928">
    <property type="entry name" value="AS_sf"/>
</dbReference>
<dbReference type="Proteomes" id="UP000246661">
    <property type="component" value="Unassembled WGS sequence"/>
</dbReference>
<dbReference type="GO" id="GO:0003824">
    <property type="term" value="F:catalytic activity"/>
    <property type="evidence" value="ECO:0007669"/>
    <property type="project" value="InterPro"/>
</dbReference>
<dbReference type="InterPro" id="IPR020556">
    <property type="entry name" value="Amidase_CS"/>
</dbReference>
<gene>
    <name evidence="3" type="ORF">JD79_04423</name>
</gene>
<evidence type="ECO:0000313" key="4">
    <source>
        <dbReference type="Proteomes" id="UP000246661"/>
    </source>
</evidence>
<dbReference type="EMBL" id="QGTX01000001">
    <property type="protein sequence ID" value="PWW25225.1"/>
    <property type="molecule type" value="Genomic_DNA"/>
</dbReference>
<sequence>MTGTQLHELTALEQAAAVRDRTVSPVELVEAALARVEALDAGLGAFVTVTPERALAAAAEAEARVLGGGDLPPLLGVPTAIKDLNNTAGVRTTFGSAVYADFVPGFDDAVVTRLAAAGTVSVGKTNTPEFGFPCYTDNDVAGPARCPWDRTRLAGGSSGGAAVAVAAGMLPFAQGSDGGGSIRIPASVNGLFGIKPTRGRVSNAPLGSDVTGLGTNGPLARTVRDAAAMLDAMAGPVLGDTTWAPPLPPGETFLGCADRPAGRLRIGRALEFPVPGVGLEPEVATALDDAARLLESLGHEVADVPGGLLPPDLLGLFERVWSLSGATLVVPPGRGGELRPLTRELRARGLALSAQAAMEALNALRVFSRRYVRATDAFDVLLAPVTTMTPRPLGWFDADGDGAADFARQVRYAAFPALYNVTGQPAVSVPLHWTGDGLPIGTMLVGRPADEATLIALSAQLEEARPWAHRHPPGWHADA</sequence>
<dbReference type="InterPro" id="IPR000120">
    <property type="entry name" value="Amidase"/>
</dbReference>
<protein>
    <submittedName>
        <fullName evidence="3">Amidase</fullName>
    </submittedName>
</protein>
<dbReference type="AlphaFoldDB" id="A0A317QSV9"/>
<reference evidence="4" key="1">
    <citation type="submission" date="2018-05" db="EMBL/GenBank/DDBJ databases">
        <authorList>
            <person name="Klenk H.-P."/>
            <person name="Huntemann M."/>
            <person name="Clum A."/>
            <person name="Pillay M."/>
            <person name="Palaniappan K."/>
            <person name="Varghese N."/>
            <person name="Mikhailova N."/>
            <person name="Stamatis D."/>
            <person name="Reddy T."/>
            <person name="Daum C."/>
            <person name="Shapiro N."/>
            <person name="Ivanova N."/>
            <person name="Kyrpides N."/>
            <person name="Woyke T."/>
        </authorList>
    </citation>
    <scope>NUCLEOTIDE SEQUENCE [LARGE SCALE GENOMIC DNA]</scope>
    <source>
        <strain evidence="4">DSM 45417</strain>
    </source>
</reference>
<dbReference type="PANTHER" id="PTHR11895">
    <property type="entry name" value="TRANSAMIDASE"/>
    <property type="match status" value="1"/>
</dbReference>
<feature type="domain" description="Amidase" evidence="2">
    <location>
        <begin position="27"/>
        <end position="454"/>
    </location>
</feature>
<name>A0A317QSV9_9ACTN</name>
<dbReference type="Pfam" id="PF01425">
    <property type="entry name" value="Amidase"/>
    <property type="match status" value="1"/>
</dbReference>
<proteinExistence type="inferred from homology"/>
<keyword evidence="4" id="KW-1185">Reference proteome</keyword>
<comment type="caution">
    <text evidence="3">The sequence shown here is derived from an EMBL/GenBank/DDBJ whole genome shotgun (WGS) entry which is preliminary data.</text>
</comment>
<accession>A0A317QSV9</accession>
<dbReference type="SUPFAM" id="SSF75304">
    <property type="entry name" value="Amidase signature (AS) enzymes"/>
    <property type="match status" value="1"/>
</dbReference>
<dbReference type="Gene3D" id="3.90.1300.10">
    <property type="entry name" value="Amidase signature (AS) domain"/>
    <property type="match status" value="1"/>
</dbReference>
<comment type="similarity">
    <text evidence="1">Belongs to the amidase family.</text>
</comment>
<dbReference type="PROSITE" id="PS00571">
    <property type="entry name" value="AMIDASES"/>
    <property type="match status" value="1"/>
</dbReference>
<dbReference type="InterPro" id="IPR023631">
    <property type="entry name" value="Amidase_dom"/>
</dbReference>